<dbReference type="PANTHER" id="PTHR12484:SF4">
    <property type="entry name" value="A-KINASE ANCHOR PROTEIN 17A"/>
    <property type="match status" value="1"/>
</dbReference>
<feature type="region of interest" description="Disordered" evidence="1">
    <location>
        <begin position="328"/>
        <end position="353"/>
    </location>
</feature>
<dbReference type="AlphaFoldDB" id="A0A6J0PAH9"/>
<sequence length="353" mass="40397">MSSSSSATARRRRPLHSLPPTEILEIGSGLSLCPRLKLLLTFFRADPAVKPIDEWKLRLSLLDFLRSSLSLSVPDDDLLIRKRSDLHKRKRNEPVAFGTLYVRELGFLKSKTTREEDRDEEDDEELLQRKFLNWRSSVVERLAGIELNLEGVKFEMSVEIPSSDDFEKMEESWKKFYAGNSASGVARRPDTIIVRGVPSRWFAEPRVSSKASMLVTHTIFSVFGKIRNLNVGGDDDLGKKAEDADGEIVSGLNCKVWVQFEHYSDFYNAMKVLCGRSMQKEGSRLKVDYEVTWDRDGFFRSVLQKTAQSYGQERGASMQMMAGHIRNETMGRQSQNTRFDSDGGRSKRFRMQE</sequence>
<evidence type="ECO:0000313" key="2">
    <source>
        <dbReference type="Proteomes" id="UP000504607"/>
    </source>
</evidence>
<evidence type="ECO:0000313" key="3">
    <source>
        <dbReference type="RefSeq" id="XP_019701406.1"/>
    </source>
</evidence>
<dbReference type="OrthoDB" id="1918237at2759"/>
<accession>A0A6J0PAH9</accession>
<dbReference type="Pfam" id="PF25015">
    <property type="entry name" value="RBD_AKAP-17A"/>
    <property type="match status" value="1"/>
</dbReference>
<name>A0A6J0PAH9_ELAGV</name>
<dbReference type="PANTHER" id="PTHR12484">
    <property type="entry name" value="B-LYMPHOCYTE ANTIGEN-RELATED"/>
    <property type="match status" value="1"/>
</dbReference>
<evidence type="ECO:0000256" key="1">
    <source>
        <dbReference type="SAM" id="MobiDB-lite"/>
    </source>
</evidence>
<proteinExistence type="predicted"/>
<dbReference type="InterPro" id="IPR056852">
    <property type="entry name" value="AK17A/B"/>
</dbReference>
<feature type="compositionally biased region" description="Basic and acidic residues" evidence="1">
    <location>
        <begin position="339"/>
        <end position="353"/>
    </location>
</feature>
<organism evidence="2 3">
    <name type="scientific">Elaeis guineensis var. tenera</name>
    <name type="common">Oil palm</name>
    <dbReference type="NCBI Taxonomy" id="51953"/>
    <lineage>
        <taxon>Eukaryota</taxon>
        <taxon>Viridiplantae</taxon>
        <taxon>Streptophyta</taxon>
        <taxon>Embryophyta</taxon>
        <taxon>Tracheophyta</taxon>
        <taxon>Spermatophyta</taxon>
        <taxon>Magnoliopsida</taxon>
        <taxon>Liliopsida</taxon>
        <taxon>Arecaceae</taxon>
        <taxon>Arecoideae</taxon>
        <taxon>Cocoseae</taxon>
        <taxon>Elaeidinae</taxon>
        <taxon>Elaeis</taxon>
    </lineage>
</organism>
<keyword evidence="2" id="KW-1185">Reference proteome</keyword>
<dbReference type="FunCoup" id="A0A6J0PAH9">
    <property type="interactions" value="1126"/>
</dbReference>
<dbReference type="InParanoid" id="A0A6J0PAH9"/>
<reference evidence="3" key="1">
    <citation type="submission" date="2025-08" db="UniProtKB">
        <authorList>
            <consortium name="RefSeq"/>
        </authorList>
    </citation>
    <scope>IDENTIFICATION</scope>
</reference>
<dbReference type="KEGG" id="egu:105060677"/>
<gene>
    <name evidence="3" type="primary">LOC105060677</name>
</gene>
<dbReference type="RefSeq" id="XP_019701406.1">
    <property type="nucleotide sequence ID" value="XM_019845847.2"/>
</dbReference>
<protein>
    <submittedName>
        <fullName evidence="3">A-kinase anchor protein 17A isoform X1</fullName>
    </submittedName>
</protein>
<dbReference type="Proteomes" id="UP000504607">
    <property type="component" value="Unplaced"/>
</dbReference>
<dbReference type="GeneID" id="105060677"/>